<proteinExistence type="predicted"/>
<evidence type="ECO:0000313" key="2">
    <source>
        <dbReference type="EMBL" id="MCP2272927.1"/>
    </source>
</evidence>
<sequence length="246" mass="27095">MKQRKAVAAKAWTSAAWWLSMNGIVAAFSALIAVAALVVAIIAIPGSPDEREPSDLSRTPDLGLSFWQDDRAATMKDISVDVEGLVSRVRVTLKSAPFEIRFPALEPDDGLYIEAKKDDSSFSIKDGTNTKGEPYDAPFHFGRGHVDTGRGSATLFMSDGGTFNAIGSQRAEEADNKKSSVYYSRLDDPKPTRLTEFPTGVYEPSKESLVPLQDVHEDLYLVVWRDSDFNQVIDGGEYEYITLDFS</sequence>
<name>A0ABT1IJU5_9PSEU</name>
<dbReference type="Proteomes" id="UP001205185">
    <property type="component" value="Unassembled WGS sequence"/>
</dbReference>
<dbReference type="RefSeq" id="WP_253889854.1">
    <property type="nucleotide sequence ID" value="NZ_BAAAVB010000007.1"/>
</dbReference>
<comment type="caution">
    <text evidence="2">The sequence shown here is derived from an EMBL/GenBank/DDBJ whole genome shotgun (WGS) entry which is preliminary data.</text>
</comment>
<reference evidence="2 3" key="1">
    <citation type="submission" date="2022-06" db="EMBL/GenBank/DDBJ databases">
        <title>Genomic Encyclopedia of Archaeal and Bacterial Type Strains, Phase II (KMG-II): from individual species to whole genera.</title>
        <authorList>
            <person name="Goeker M."/>
        </authorList>
    </citation>
    <scope>NUCLEOTIDE SEQUENCE [LARGE SCALE GENOMIC DNA]</scope>
    <source>
        <strain evidence="2 3">DSM 44255</strain>
    </source>
</reference>
<organism evidence="2 3">
    <name type="scientific">Actinokineospora diospyrosa</name>
    <dbReference type="NCBI Taxonomy" id="103728"/>
    <lineage>
        <taxon>Bacteria</taxon>
        <taxon>Bacillati</taxon>
        <taxon>Actinomycetota</taxon>
        <taxon>Actinomycetes</taxon>
        <taxon>Pseudonocardiales</taxon>
        <taxon>Pseudonocardiaceae</taxon>
        <taxon>Actinokineospora</taxon>
    </lineage>
</organism>
<evidence type="ECO:0000256" key="1">
    <source>
        <dbReference type="SAM" id="Phobius"/>
    </source>
</evidence>
<gene>
    <name evidence="2" type="ORF">LV75_005453</name>
</gene>
<feature type="transmembrane region" description="Helical" evidence="1">
    <location>
        <begin position="21"/>
        <end position="44"/>
    </location>
</feature>
<keyword evidence="1" id="KW-0812">Transmembrane</keyword>
<keyword evidence="1" id="KW-0472">Membrane</keyword>
<protein>
    <submittedName>
        <fullName evidence="2">Uncharacterized protein</fullName>
    </submittedName>
</protein>
<keyword evidence="3" id="KW-1185">Reference proteome</keyword>
<dbReference type="EMBL" id="JAMTCO010000014">
    <property type="protein sequence ID" value="MCP2272927.1"/>
    <property type="molecule type" value="Genomic_DNA"/>
</dbReference>
<keyword evidence="1" id="KW-1133">Transmembrane helix</keyword>
<accession>A0ABT1IJU5</accession>
<evidence type="ECO:0000313" key="3">
    <source>
        <dbReference type="Proteomes" id="UP001205185"/>
    </source>
</evidence>